<dbReference type="InterPro" id="IPR036890">
    <property type="entry name" value="HATPase_C_sf"/>
</dbReference>
<dbReference type="InterPro" id="IPR029016">
    <property type="entry name" value="GAF-like_dom_sf"/>
</dbReference>
<dbReference type="SUPFAM" id="SSF55781">
    <property type="entry name" value="GAF domain-like"/>
    <property type="match status" value="1"/>
</dbReference>
<comment type="caution">
    <text evidence="9">The sequence shown here is derived from an EMBL/GenBank/DDBJ whole genome shotgun (WGS) entry which is preliminary data.</text>
</comment>
<reference evidence="10" key="1">
    <citation type="journal article" date="2019" name="Int. J. Syst. Evol. Microbiol.">
        <title>The Global Catalogue of Microorganisms (GCM) 10K type strain sequencing project: providing services to taxonomists for standard genome sequencing and annotation.</title>
        <authorList>
            <consortium name="The Broad Institute Genomics Platform"/>
            <consortium name="The Broad Institute Genome Sequencing Center for Infectious Disease"/>
            <person name="Wu L."/>
            <person name="Ma J."/>
        </authorList>
    </citation>
    <scope>NUCLEOTIDE SEQUENCE [LARGE SCALE GENOMIC DNA]</scope>
    <source>
        <strain evidence="10">KCTC 33575</strain>
    </source>
</reference>
<keyword evidence="7" id="KW-0902">Two-component regulatory system</keyword>
<protein>
    <recommendedName>
        <fullName evidence="2">histidine kinase</fullName>
        <ecNumber evidence="2">2.7.13.3</ecNumber>
    </recommendedName>
</protein>
<dbReference type="InterPro" id="IPR003594">
    <property type="entry name" value="HATPase_dom"/>
</dbReference>
<accession>A0ABW5WQ07</accession>
<organism evidence="9 10">
    <name type="scientific">Corticicoccus populi</name>
    <dbReference type="NCBI Taxonomy" id="1812821"/>
    <lineage>
        <taxon>Bacteria</taxon>
        <taxon>Bacillati</taxon>
        <taxon>Bacillota</taxon>
        <taxon>Bacilli</taxon>
        <taxon>Bacillales</taxon>
        <taxon>Staphylococcaceae</taxon>
        <taxon>Corticicoccus</taxon>
    </lineage>
</organism>
<dbReference type="PANTHER" id="PTHR24421">
    <property type="entry name" value="NITRATE/NITRITE SENSOR PROTEIN NARX-RELATED"/>
    <property type="match status" value="1"/>
</dbReference>
<dbReference type="Pfam" id="PF02518">
    <property type="entry name" value="HATPase_c"/>
    <property type="match status" value="1"/>
</dbReference>
<dbReference type="PROSITE" id="PS50109">
    <property type="entry name" value="HIS_KIN"/>
    <property type="match status" value="1"/>
</dbReference>
<keyword evidence="10" id="KW-1185">Reference proteome</keyword>
<dbReference type="SUPFAM" id="SSF55874">
    <property type="entry name" value="ATPase domain of HSP90 chaperone/DNA topoisomerase II/histidine kinase"/>
    <property type="match status" value="1"/>
</dbReference>
<dbReference type="InterPro" id="IPR011712">
    <property type="entry name" value="Sig_transdc_His_kin_sub3_dim/P"/>
</dbReference>
<evidence type="ECO:0000256" key="4">
    <source>
        <dbReference type="ARBA" id="ARBA00022741"/>
    </source>
</evidence>
<dbReference type="RefSeq" id="WP_377770385.1">
    <property type="nucleotide sequence ID" value="NZ_JBHUOQ010000001.1"/>
</dbReference>
<evidence type="ECO:0000313" key="9">
    <source>
        <dbReference type="EMBL" id="MFD2828886.1"/>
    </source>
</evidence>
<proteinExistence type="predicted"/>
<feature type="domain" description="Histidine kinase" evidence="8">
    <location>
        <begin position="181"/>
        <end position="368"/>
    </location>
</feature>
<evidence type="ECO:0000256" key="1">
    <source>
        <dbReference type="ARBA" id="ARBA00000085"/>
    </source>
</evidence>
<keyword evidence="4" id="KW-0547">Nucleotide-binding</keyword>
<sequence length="368" mass="42002">MKSKLQLLKDIAEFLNEETHIQTMLDGALKLLIDHSEFDTGWIFFINHEGKHELISQYSLPDELRRDNCRHLCSGNCWCVRKYQNDELKTATNIFVCSRLDRANKESPDIQDKITHHATMPLISGEESYGLLNVATPNRTEFSKDELDLLESVSFQIGSTLKRIELNAKEQENIVIRERQRLARDLHDSVNQMLFSISITSHAAKTLKGGDKLVQAFNSIENTSKHAMKEMRALIWQLKPIGLENGIIRATEEYAKILDLDLSIEMDGFYNVSDAVEIELYRVIQESLNNIFKHADTKEAYITIDNRDRALELKIMDYGSGFTINTKKETSYGFSNMRERLRKLGGELNIDSTPGKGTSVTARVPLGE</sequence>
<dbReference type="InterPro" id="IPR003018">
    <property type="entry name" value="GAF"/>
</dbReference>
<dbReference type="InterPro" id="IPR050482">
    <property type="entry name" value="Sensor_HK_TwoCompSys"/>
</dbReference>
<dbReference type="Pfam" id="PF13185">
    <property type="entry name" value="GAF_2"/>
    <property type="match status" value="1"/>
</dbReference>
<keyword evidence="6" id="KW-0067">ATP-binding</keyword>
<keyword evidence="5 9" id="KW-0418">Kinase</keyword>
<dbReference type="PANTHER" id="PTHR24421:SF40">
    <property type="entry name" value="SENSOR HISTIDINE KINASE YHCY"/>
    <property type="match status" value="1"/>
</dbReference>
<evidence type="ECO:0000256" key="6">
    <source>
        <dbReference type="ARBA" id="ARBA00022840"/>
    </source>
</evidence>
<evidence type="ECO:0000256" key="5">
    <source>
        <dbReference type="ARBA" id="ARBA00022777"/>
    </source>
</evidence>
<dbReference type="InterPro" id="IPR005467">
    <property type="entry name" value="His_kinase_dom"/>
</dbReference>
<dbReference type="Proteomes" id="UP001597519">
    <property type="component" value="Unassembled WGS sequence"/>
</dbReference>
<evidence type="ECO:0000259" key="8">
    <source>
        <dbReference type="PROSITE" id="PS50109"/>
    </source>
</evidence>
<keyword evidence="3" id="KW-0808">Transferase</keyword>
<dbReference type="Gene3D" id="3.30.565.10">
    <property type="entry name" value="Histidine kinase-like ATPase, C-terminal domain"/>
    <property type="match status" value="1"/>
</dbReference>
<dbReference type="GO" id="GO:0016301">
    <property type="term" value="F:kinase activity"/>
    <property type="evidence" value="ECO:0007669"/>
    <property type="project" value="UniProtKB-KW"/>
</dbReference>
<dbReference type="CDD" id="cd16917">
    <property type="entry name" value="HATPase_UhpB-NarQ-NarX-like"/>
    <property type="match status" value="1"/>
</dbReference>
<evidence type="ECO:0000256" key="2">
    <source>
        <dbReference type="ARBA" id="ARBA00012438"/>
    </source>
</evidence>
<dbReference type="EC" id="2.7.13.3" evidence="2"/>
<dbReference type="Pfam" id="PF07730">
    <property type="entry name" value="HisKA_3"/>
    <property type="match status" value="1"/>
</dbReference>
<dbReference type="SMART" id="SM00387">
    <property type="entry name" value="HATPase_c"/>
    <property type="match status" value="1"/>
</dbReference>
<gene>
    <name evidence="9" type="ORF">ACFSX4_00255</name>
</gene>
<comment type="catalytic activity">
    <reaction evidence="1">
        <text>ATP + protein L-histidine = ADP + protein N-phospho-L-histidine.</text>
        <dbReference type="EC" id="2.7.13.3"/>
    </reaction>
</comment>
<dbReference type="EMBL" id="JBHUOQ010000001">
    <property type="protein sequence ID" value="MFD2828886.1"/>
    <property type="molecule type" value="Genomic_DNA"/>
</dbReference>
<evidence type="ECO:0000256" key="3">
    <source>
        <dbReference type="ARBA" id="ARBA00022679"/>
    </source>
</evidence>
<dbReference type="Gene3D" id="1.20.5.1930">
    <property type="match status" value="1"/>
</dbReference>
<dbReference type="Gene3D" id="3.30.450.40">
    <property type="match status" value="1"/>
</dbReference>
<evidence type="ECO:0000256" key="7">
    <source>
        <dbReference type="ARBA" id="ARBA00023012"/>
    </source>
</evidence>
<name>A0ABW5WQ07_9STAP</name>
<evidence type="ECO:0000313" key="10">
    <source>
        <dbReference type="Proteomes" id="UP001597519"/>
    </source>
</evidence>